<dbReference type="Gene3D" id="3.30.710.10">
    <property type="entry name" value="Potassium Channel Kv1.1, Chain A"/>
    <property type="match status" value="1"/>
</dbReference>
<protein>
    <recommendedName>
        <fullName evidence="4">BTB domain-containing protein</fullName>
    </recommendedName>
</protein>
<proteinExistence type="predicted"/>
<dbReference type="Proteomes" id="UP001194746">
    <property type="component" value="Unassembled WGS sequence"/>
</dbReference>
<sequence>MDQPTHVLDADGEVIIVLGDPDSSFAAWNEEMVAYELQEAETARDSSPDVMVISKRKYNLNRKKNGRKTRIPRRTGGEVEKEPIEVPEAPVEEPATGPADRDHGGMEQHDGDEPLSERVYRIQVSAKHLTLASPVFRNTLRGGRKESVTLFQTGSVEIHTTGWDIEAFVILLQLIHCQANDIVKEVSFELLAKITVIADYYECKEVVRLFLEVWIPNLPNIPTTYCRDLMLWLWISWVFRLSIQFHKATSIAMSQSPGRISSLALPIPQNVLGEQRRVPVSADLTYIYLMLEAMNNAREEGIANLLHILHEEQTAFLYDQKGCSFACRSMMYGALTKAMQCNGLNLPRPEPPFHGLNYGGLVQKMISFESPPWYKSRGSSCDHRDVCVYSTFASLFDLLYRNIEGLDLSHYIS</sequence>
<organism evidence="2 3">
    <name type="scientific">Aspergillus nanangensis</name>
    <dbReference type="NCBI Taxonomy" id="2582783"/>
    <lineage>
        <taxon>Eukaryota</taxon>
        <taxon>Fungi</taxon>
        <taxon>Dikarya</taxon>
        <taxon>Ascomycota</taxon>
        <taxon>Pezizomycotina</taxon>
        <taxon>Eurotiomycetes</taxon>
        <taxon>Eurotiomycetidae</taxon>
        <taxon>Eurotiales</taxon>
        <taxon>Aspergillaceae</taxon>
        <taxon>Aspergillus</taxon>
        <taxon>Aspergillus subgen. Circumdati</taxon>
    </lineage>
</organism>
<feature type="region of interest" description="Disordered" evidence="1">
    <location>
        <begin position="63"/>
        <end position="113"/>
    </location>
</feature>
<evidence type="ECO:0000256" key="1">
    <source>
        <dbReference type="SAM" id="MobiDB-lite"/>
    </source>
</evidence>
<feature type="compositionally biased region" description="Low complexity" evidence="1">
    <location>
        <begin position="86"/>
        <end position="98"/>
    </location>
</feature>
<comment type="caution">
    <text evidence="2">The sequence shown here is derived from an EMBL/GenBank/DDBJ whole genome shotgun (WGS) entry which is preliminary data.</text>
</comment>
<dbReference type="InterPro" id="IPR011333">
    <property type="entry name" value="SKP1/BTB/POZ_sf"/>
</dbReference>
<reference evidence="2" key="1">
    <citation type="journal article" date="2019" name="Beilstein J. Org. Chem.">
        <title>Nanangenines: drimane sesquiterpenoids as the dominant metabolite cohort of a novel Australian fungus, Aspergillus nanangensis.</title>
        <authorList>
            <person name="Lacey H.J."/>
            <person name="Gilchrist C.L.M."/>
            <person name="Crombie A."/>
            <person name="Kalaitzis J.A."/>
            <person name="Vuong D."/>
            <person name="Rutledge P.J."/>
            <person name="Turner P."/>
            <person name="Pitt J.I."/>
            <person name="Lacey E."/>
            <person name="Chooi Y.H."/>
            <person name="Piggott A.M."/>
        </authorList>
    </citation>
    <scope>NUCLEOTIDE SEQUENCE</scope>
    <source>
        <strain evidence="2">MST-FP2251</strain>
    </source>
</reference>
<feature type="compositionally biased region" description="Basic and acidic residues" evidence="1">
    <location>
        <begin position="99"/>
        <end position="113"/>
    </location>
</feature>
<dbReference type="AlphaFoldDB" id="A0AAD4CP58"/>
<name>A0AAD4CP58_ASPNN</name>
<feature type="compositionally biased region" description="Basic and acidic residues" evidence="1">
    <location>
        <begin position="75"/>
        <end position="84"/>
    </location>
</feature>
<evidence type="ECO:0000313" key="2">
    <source>
        <dbReference type="EMBL" id="KAF9889838.1"/>
    </source>
</evidence>
<feature type="compositionally biased region" description="Basic residues" evidence="1">
    <location>
        <begin position="63"/>
        <end position="73"/>
    </location>
</feature>
<dbReference type="EMBL" id="VCAU01000032">
    <property type="protein sequence ID" value="KAF9889838.1"/>
    <property type="molecule type" value="Genomic_DNA"/>
</dbReference>
<evidence type="ECO:0000313" key="3">
    <source>
        <dbReference type="Proteomes" id="UP001194746"/>
    </source>
</evidence>
<accession>A0AAD4CP58</accession>
<reference evidence="2" key="2">
    <citation type="submission" date="2020-02" db="EMBL/GenBank/DDBJ databases">
        <authorList>
            <person name="Gilchrist C.L.M."/>
            <person name="Chooi Y.-H."/>
        </authorList>
    </citation>
    <scope>NUCLEOTIDE SEQUENCE</scope>
    <source>
        <strain evidence="2">MST-FP2251</strain>
    </source>
</reference>
<evidence type="ECO:0008006" key="4">
    <source>
        <dbReference type="Google" id="ProtNLM"/>
    </source>
</evidence>
<keyword evidence="3" id="KW-1185">Reference proteome</keyword>
<gene>
    <name evidence="2" type="ORF">FE257_006928</name>
</gene>
<dbReference type="SUPFAM" id="SSF54695">
    <property type="entry name" value="POZ domain"/>
    <property type="match status" value="1"/>
</dbReference>